<dbReference type="OrthoDB" id="6436014at2759"/>
<dbReference type="EMBL" id="KK115265">
    <property type="protein sequence ID" value="KFM64601.1"/>
    <property type="molecule type" value="Genomic_DNA"/>
</dbReference>
<feature type="region of interest" description="Disordered" evidence="1">
    <location>
        <begin position="129"/>
        <end position="149"/>
    </location>
</feature>
<evidence type="ECO:0000256" key="1">
    <source>
        <dbReference type="SAM" id="MobiDB-lite"/>
    </source>
</evidence>
<name>A0A087THL2_STEMI</name>
<dbReference type="Proteomes" id="UP000054359">
    <property type="component" value="Unassembled WGS sequence"/>
</dbReference>
<feature type="signal peptide" evidence="2">
    <location>
        <begin position="1"/>
        <end position="20"/>
    </location>
</feature>
<feature type="non-terminal residue" evidence="3">
    <location>
        <position position="188"/>
    </location>
</feature>
<keyword evidence="2" id="KW-0732">Signal</keyword>
<keyword evidence="4" id="KW-1185">Reference proteome</keyword>
<gene>
    <name evidence="3" type="ORF">X975_25129</name>
</gene>
<accession>A0A087THL2</accession>
<evidence type="ECO:0000256" key="2">
    <source>
        <dbReference type="SAM" id="SignalP"/>
    </source>
</evidence>
<organism evidence="3 4">
    <name type="scientific">Stegodyphus mimosarum</name>
    <name type="common">African social velvet spider</name>
    <dbReference type="NCBI Taxonomy" id="407821"/>
    <lineage>
        <taxon>Eukaryota</taxon>
        <taxon>Metazoa</taxon>
        <taxon>Ecdysozoa</taxon>
        <taxon>Arthropoda</taxon>
        <taxon>Chelicerata</taxon>
        <taxon>Arachnida</taxon>
        <taxon>Araneae</taxon>
        <taxon>Araneomorphae</taxon>
        <taxon>Entelegynae</taxon>
        <taxon>Eresoidea</taxon>
        <taxon>Eresidae</taxon>
        <taxon>Stegodyphus</taxon>
    </lineage>
</organism>
<evidence type="ECO:0000313" key="3">
    <source>
        <dbReference type="EMBL" id="KFM64601.1"/>
    </source>
</evidence>
<evidence type="ECO:0000313" key="4">
    <source>
        <dbReference type="Proteomes" id="UP000054359"/>
    </source>
</evidence>
<feature type="chain" id="PRO_5001829744" evidence="2">
    <location>
        <begin position="21"/>
        <end position="188"/>
    </location>
</feature>
<reference evidence="3 4" key="1">
    <citation type="submission" date="2013-11" db="EMBL/GenBank/DDBJ databases">
        <title>Genome sequencing of Stegodyphus mimosarum.</title>
        <authorList>
            <person name="Bechsgaard J."/>
        </authorList>
    </citation>
    <scope>NUCLEOTIDE SEQUENCE [LARGE SCALE GENOMIC DNA]</scope>
</reference>
<proteinExistence type="predicted"/>
<sequence length="188" mass="19221">MGSAFLLCVVVALMFAGSQSESMSKSCSFVNGKMQCEEQRSQGNIALSSSQAGTGGGGDYMRTAAGTGNTGTGTFSSSQSSSGNVPPGFNPFGFIPGFVYGPQQTDENSGYPQTGFNPFAFVPGFVFRPQQQDQPSGEEPPTANPNPFGGAFAGGFAFAGPGVAVGAGNVPPQAFPGFFDPFAFVFGR</sequence>
<dbReference type="AlphaFoldDB" id="A0A087THL2"/>
<dbReference type="OMA" id="QTDENSG"/>
<protein>
    <submittedName>
        <fullName evidence="3">Uncharacterized protein</fullName>
    </submittedName>
</protein>